<evidence type="ECO:0000256" key="7">
    <source>
        <dbReference type="ARBA" id="ARBA00035285"/>
    </source>
</evidence>
<reference evidence="11" key="1">
    <citation type="journal article" date="2008" name="BMC Genomics">
        <title>Chloroplast genome sequencing analysis of Heterosigma akashiwo CCMP452 (West Atlantic) and NIES293 (West Pacific) strains.</title>
        <authorList>
            <person name="Cattolico R.A."/>
            <person name="Jacobs M.A."/>
            <person name="Zhou Y."/>
            <person name="Chang J."/>
            <person name="Duplessis M."/>
            <person name="Lybrand T."/>
            <person name="McKay J."/>
            <person name="Ong H.C."/>
            <person name="Sims E."/>
            <person name="Rocap G."/>
        </authorList>
    </citation>
    <scope>NUCLEOTIDE SEQUENCE [LARGE SCALE GENOMIC DNA]</scope>
    <source>
        <strain evidence="11">NIES 293</strain>
    </source>
</reference>
<dbReference type="GeneID" id="6335612"/>
<comment type="function">
    <text evidence="8 10">This protein binds specifically to 23S rRNA.</text>
</comment>
<keyword evidence="3 8" id="KW-0699">rRNA-binding</keyword>
<comment type="subunit">
    <text evidence="8">Part of the 50S ribosomal subunit.</text>
</comment>
<dbReference type="InterPro" id="IPR047867">
    <property type="entry name" value="Ribosomal_uL22_bac/org-type"/>
</dbReference>
<dbReference type="Gene3D" id="3.90.470.10">
    <property type="entry name" value="Ribosomal protein L22/L17"/>
    <property type="match status" value="1"/>
</dbReference>
<evidence type="ECO:0000256" key="10">
    <source>
        <dbReference type="RuleBase" id="RU004009"/>
    </source>
</evidence>
<evidence type="ECO:0000313" key="14">
    <source>
        <dbReference type="EMBL" id="BBA18532.1"/>
    </source>
</evidence>
<keyword evidence="11" id="KW-0150">Chloroplast</keyword>
<gene>
    <name evidence="8 11" type="primary">rpl22</name>
    <name evidence="12" type="synonym">rpl2</name>
    <name evidence="11" type="ordered locus">Heak293_Cp141</name>
</gene>
<dbReference type="NCBIfam" id="TIGR01044">
    <property type="entry name" value="rplV_bact"/>
    <property type="match status" value="1"/>
</dbReference>
<dbReference type="PANTHER" id="PTHR13501">
    <property type="entry name" value="CHLOROPLAST 50S RIBOSOMAL PROTEIN L22-RELATED"/>
    <property type="match status" value="1"/>
</dbReference>
<dbReference type="EMBL" id="LC269924">
    <property type="protein sequence ID" value="BBA19085.1"/>
    <property type="molecule type" value="Genomic_DNA"/>
</dbReference>
<dbReference type="InterPro" id="IPR018260">
    <property type="entry name" value="Ribosomal_uL22_CS"/>
</dbReference>
<dbReference type="EMBL" id="LC269919">
    <property type="protein sequence ID" value="BBA18393.1"/>
    <property type="molecule type" value="Genomic_DNA"/>
</dbReference>
<sequence>MTELNQNQAKAIAKYIRMSPTKVRRVLKQIQGLSYKEALMILEFMPYRACGPVWQVLHSAASNAQNNLGLSKQNLFIKSAFVNQGPTLKRFRPRSKGRGFKILKPTCHINIIVESN</sequence>
<comment type="similarity">
    <text evidence="1 8 9">Belongs to the universal ribosomal protein uL22 family.</text>
</comment>
<evidence type="ECO:0000313" key="17">
    <source>
        <dbReference type="EMBL" id="BBA18947.1"/>
    </source>
</evidence>
<evidence type="ECO:0000256" key="5">
    <source>
        <dbReference type="ARBA" id="ARBA00022980"/>
    </source>
</evidence>
<keyword evidence="2 11" id="KW-0934">Plastid</keyword>
<protein>
    <recommendedName>
        <fullName evidence="7 8">Large ribosomal subunit protein uL22c</fullName>
    </recommendedName>
</protein>
<comment type="function">
    <text evidence="8 10">The globular domain of the protein is located near the polypeptide exit tunnel on the outside of the subunit, while an extended beta-hairpin is found that lines the wall of the exit tunnel in the center of the 70S ribosome.</text>
</comment>
<evidence type="ECO:0000256" key="3">
    <source>
        <dbReference type="ARBA" id="ARBA00022730"/>
    </source>
</evidence>
<comment type="subcellular location">
    <subcellularLocation>
        <location evidence="8 10">Plastid</location>
        <location evidence="8 10">Chloroplast</location>
    </subcellularLocation>
</comment>
<evidence type="ECO:0000313" key="18">
    <source>
        <dbReference type="EMBL" id="BBA19085.1"/>
    </source>
</evidence>
<evidence type="ECO:0000256" key="2">
    <source>
        <dbReference type="ARBA" id="ARBA00022640"/>
    </source>
</evidence>
<dbReference type="GO" id="GO:0006412">
    <property type="term" value="P:translation"/>
    <property type="evidence" value="ECO:0007669"/>
    <property type="project" value="UniProtKB-UniRule"/>
</dbReference>
<name>B2XTF0_HETAK</name>
<keyword evidence="4 8" id="KW-0694">RNA-binding</keyword>
<evidence type="ECO:0000256" key="1">
    <source>
        <dbReference type="ARBA" id="ARBA00009451"/>
    </source>
</evidence>
<evidence type="ECO:0000313" key="13">
    <source>
        <dbReference type="EMBL" id="BBA18393.1"/>
    </source>
</evidence>
<dbReference type="AlphaFoldDB" id="B2XTF0"/>
<dbReference type="GO" id="GO:0009507">
    <property type="term" value="C:chloroplast"/>
    <property type="evidence" value="ECO:0007669"/>
    <property type="project" value="UniProtKB-SubCell"/>
</dbReference>
<dbReference type="GO" id="GO:0019843">
    <property type="term" value="F:rRNA binding"/>
    <property type="evidence" value="ECO:0007669"/>
    <property type="project" value="UniProtKB-UniRule"/>
</dbReference>
<evidence type="ECO:0000313" key="12">
    <source>
        <dbReference type="EMBL" id="BBA18254.1"/>
    </source>
</evidence>
<dbReference type="Pfam" id="PF00237">
    <property type="entry name" value="Ribosomal_L22"/>
    <property type="match status" value="1"/>
</dbReference>
<dbReference type="InterPro" id="IPR036394">
    <property type="entry name" value="Ribosomal_uL22_sf"/>
</dbReference>
<dbReference type="HAMAP" id="MF_01331_B">
    <property type="entry name" value="Ribosomal_uL22_B"/>
    <property type="match status" value="1"/>
</dbReference>
<dbReference type="EMBL" id="LC269920">
    <property type="protein sequence ID" value="BBA18532.1"/>
    <property type="molecule type" value="Genomic_DNA"/>
</dbReference>
<dbReference type="CDD" id="cd00336">
    <property type="entry name" value="Ribosomal_L22"/>
    <property type="match status" value="1"/>
</dbReference>
<keyword evidence="6 8" id="KW-0687">Ribonucleoprotein</keyword>
<evidence type="ECO:0000256" key="4">
    <source>
        <dbReference type="ARBA" id="ARBA00022884"/>
    </source>
</evidence>
<evidence type="ECO:0000256" key="9">
    <source>
        <dbReference type="RuleBase" id="RU004005"/>
    </source>
</evidence>
<dbReference type="SUPFAM" id="SSF54843">
    <property type="entry name" value="Ribosomal protein L22"/>
    <property type="match status" value="1"/>
</dbReference>
<dbReference type="EMBL" id="EU168190">
    <property type="protein sequence ID" value="ABV66048.1"/>
    <property type="molecule type" value="Genomic_DNA"/>
</dbReference>
<dbReference type="GO" id="GO:0003735">
    <property type="term" value="F:structural constituent of ribosome"/>
    <property type="evidence" value="ECO:0007669"/>
    <property type="project" value="InterPro"/>
</dbReference>
<evidence type="ECO:0000313" key="11">
    <source>
        <dbReference type="EMBL" id="ABV66048.1"/>
    </source>
</evidence>
<proteinExistence type="inferred from homology"/>
<evidence type="ECO:0000256" key="6">
    <source>
        <dbReference type="ARBA" id="ARBA00023274"/>
    </source>
</evidence>
<keyword evidence="5 8" id="KW-0689">Ribosomal protein</keyword>
<evidence type="ECO:0000313" key="15">
    <source>
        <dbReference type="EMBL" id="BBA18670.1"/>
    </source>
</evidence>
<evidence type="ECO:0000256" key="8">
    <source>
        <dbReference type="HAMAP-Rule" id="MF_01331"/>
    </source>
</evidence>
<geneLocation type="chloroplast" evidence="11"/>
<accession>B2XTF0</accession>
<dbReference type="GO" id="GO:0015934">
    <property type="term" value="C:large ribosomal subunit"/>
    <property type="evidence" value="ECO:0007669"/>
    <property type="project" value="InterPro"/>
</dbReference>
<dbReference type="RefSeq" id="YP_001936442.1">
    <property type="nucleotide sequence ID" value="NC_010772.1"/>
</dbReference>
<reference evidence="12" key="2">
    <citation type="submission" date="2017-05" db="EMBL/GenBank/DDBJ databases">
        <title>Chloroplast genome sequences of Heterosigma akashiwo, a bloom-forming raphidophyte.</title>
        <authorList>
            <person name="Ueki S."/>
        </authorList>
    </citation>
    <scope>NUCLEOTIDE SEQUENCE</scope>
    <source>
        <strain evidence="14">CCAP934/4</strain>
        <strain evidence="12">CCAP934/8</strain>
        <strain evidence="18">CCMP1596</strain>
        <strain evidence="15">CCMP2274</strain>
        <strain evidence="16">CCMP3374</strain>
        <strain evidence="13">EHUSP01</strain>
        <strain evidence="17">HaFk01</strain>
    </source>
</reference>
<organism evidence="11">
    <name type="scientific">Heterosigma akashiwo</name>
    <name type="common">Chromophytic alga</name>
    <name type="synonym">Heterosigma carterae</name>
    <dbReference type="NCBI Taxonomy" id="2829"/>
    <lineage>
        <taxon>Eukaryota</taxon>
        <taxon>Sar</taxon>
        <taxon>Stramenopiles</taxon>
        <taxon>Ochrophyta</taxon>
        <taxon>Raphidophyceae</taxon>
        <taxon>Chattonellales</taxon>
        <taxon>Chattonellaceae</taxon>
        <taxon>Heterosigma</taxon>
    </lineage>
</organism>
<dbReference type="PROSITE" id="PS00464">
    <property type="entry name" value="RIBOSOMAL_L22"/>
    <property type="match status" value="1"/>
</dbReference>
<dbReference type="InterPro" id="IPR005727">
    <property type="entry name" value="Ribosomal_uL22_bac/chlpt-type"/>
</dbReference>
<evidence type="ECO:0000313" key="16">
    <source>
        <dbReference type="EMBL" id="BBA18809.1"/>
    </source>
</evidence>
<dbReference type="EMBL" id="LC269923">
    <property type="protein sequence ID" value="BBA18947.1"/>
    <property type="molecule type" value="Genomic_DNA"/>
</dbReference>
<dbReference type="EMBL" id="LC269921">
    <property type="protein sequence ID" value="BBA18670.1"/>
    <property type="molecule type" value="Genomic_DNA"/>
</dbReference>
<dbReference type="InterPro" id="IPR001063">
    <property type="entry name" value="Ribosomal_uL22"/>
</dbReference>
<dbReference type="EMBL" id="LC269922">
    <property type="protein sequence ID" value="BBA18809.1"/>
    <property type="molecule type" value="Genomic_DNA"/>
</dbReference>
<dbReference type="PANTHER" id="PTHR13501:SF10">
    <property type="entry name" value="LARGE RIBOSOMAL SUBUNIT PROTEIN UL22M"/>
    <property type="match status" value="1"/>
</dbReference>
<dbReference type="EMBL" id="LC269918">
    <property type="protein sequence ID" value="BBA18254.1"/>
    <property type="molecule type" value="Genomic_DNA"/>
</dbReference>